<feature type="non-terminal residue" evidence="2">
    <location>
        <position position="1"/>
    </location>
</feature>
<reference evidence="2" key="1">
    <citation type="submission" date="2022-10" db="EMBL/GenBank/DDBJ databases">
        <authorList>
            <person name="Chen Y."/>
            <person name="Dougan E. K."/>
            <person name="Chan C."/>
            <person name="Rhodes N."/>
            <person name="Thang M."/>
        </authorList>
    </citation>
    <scope>NUCLEOTIDE SEQUENCE</scope>
</reference>
<feature type="compositionally biased region" description="Basic and acidic residues" evidence="1">
    <location>
        <begin position="9"/>
        <end position="18"/>
    </location>
</feature>
<reference evidence="3" key="2">
    <citation type="submission" date="2024-04" db="EMBL/GenBank/DDBJ databases">
        <authorList>
            <person name="Chen Y."/>
            <person name="Shah S."/>
            <person name="Dougan E. K."/>
            <person name="Thang M."/>
            <person name="Chan C."/>
        </authorList>
    </citation>
    <scope>NUCLEOTIDE SEQUENCE [LARGE SCALE GENOMIC DNA]</scope>
</reference>
<evidence type="ECO:0000313" key="3">
    <source>
        <dbReference type="EMBL" id="CAL1166514.1"/>
    </source>
</evidence>
<comment type="caution">
    <text evidence="2">The sequence shown here is derived from an EMBL/GenBank/DDBJ whole genome shotgun (WGS) entry which is preliminary data.</text>
</comment>
<evidence type="ECO:0000313" key="2">
    <source>
        <dbReference type="EMBL" id="CAI4013139.1"/>
    </source>
</evidence>
<dbReference type="EMBL" id="CAMXCT030005732">
    <property type="protein sequence ID" value="CAL4800451.1"/>
    <property type="molecule type" value="Genomic_DNA"/>
</dbReference>
<evidence type="ECO:0000313" key="4">
    <source>
        <dbReference type="Proteomes" id="UP001152797"/>
    </source>
</evidence>
<dbReference type="EMBL" id="CAMXCT020005732">
    <property type="protein sequence ID" value="CAL1166514.1"/>
    <property type="molecule type" value="Genomic_DNA"/>
</dbReference>
<organism evidence="2">
    <name type="scientific">Cladocopium goreaui</name>
    <dbReference type="NCBI Taxonomy" id="2562237"/>
    <lineage>
        <taxon>Eukaryota</taxon>
        <taxon>Sar</taxon>
        <taxon>Alveolata</taxon>
        <taxon>Dinophyceae</taxon>
        <taxon>Suessiales</taxon>
        <taxon>Symbiodiniaceae</taxon>
        <taxon>Cladocopium</taxon>
    </lineage>
</organism>
<keyword evidence="4" id="KW-1185">Reference proteome</keyword>
<proteinExistence type="predicted"/>
<dbReference type="Proteomes" id="UP001152797">
    <property type="component" value="Unassembled WGS sequence"/>
</dbReference>
<accession>A0A9P1GK04</accession>
<protein>
    <submittedName>
        <fullName evidence="2">Uncharacterized protein</fullName>
    </submittedName>
</protein>
<evidence type="ECO:0000256" key="1">
    <source>
        <dbReference type="SAM" id="MobiDB-lite"/>
    </source>
</evidence>
<gene>
    <name evidence="2" type="ORF">C1SCF055_LOCUS38135</name>
</gene>
<sequence>ASPASVQPEFHRHFDGSAKESPPADIGFGGKSPQFPPCRAAASAAQLEDPAAGEQRPE</sequence>
<dbReference type="EMBL" id="CAMXCT010005732">
    <property type="protein sequence ID" value="CAI4013139.1"/>
    <property type="molecule type" value="Genomic_DNA"/>
</dbReference>
<feature type="non-terminal residue" evidence="2">
    <location>
        <position position="58"/>
    </location>
</feature>
<feature type="region of interest" description="Disordered" evidence="1">
    <location>
        <begin position="1"/>
        <end position="58"/>
    </location>
</feature>
<name>A0A9P1GK04_9DINO</name>
<dbReference type="AlphaFoldDB" id="A0A9P1GK04"/>